<evidence type="ECO:0000313" key="2">
    <source>
        <dbReference type="Proteomes" id="UP000504603"/>
    </source>
</evidence>
<reference evidence="3 4" key="1">
    <citation type="submission" date="2025-04" db="UniProtKB">
        <authorList>
            <consortium name="RefSeq"/>
        </authorList>
    </citation>
    <scope>IDENTIFICATION</scope>
    <source>
        <strain evidence="3 4">OHB3-1</strain>
    </source>
</reference>
<dbReference type="SUPFAM" id="SSF81383">
    <property type="entry name" value="F-box domain"/>
    <property type="match status" value="1"/>
</dbReference>
<dbReference type="RefSeq" id="XP_022158899.1">
    <property type="nucleotide sequence ID" value="XM_022303207.1"/>
</dbReference>
<keyword evidence="2" id="KW-1185">Reference proteome</keyword>
<dbReference type="InterPro" id="IPR001810">
    <property type="entry name" value="F-box_dom"/>
</dbReference>
<dbReference type="Pfam" id="PF07734">
    <property type="entry name" value="FBA_1"/>
    <property type="match status" value="1"/>
</dbReference>
<organism evidence="2 5">
    <name type="scientific">Momordica charantia</name>
    <name type="common">Bitter gourd</name>
    <name type="synonym">Balsam pear</name>
    <dbReference type="NCBI Taxonomy" id="3673"/>
    <lineage>
        <taxon>Eukaryota</taxon>
        <taxon>Viridiplantae</taxon>
        <taxon>Streptophyta</taxon>
        <taxon>Embryophyta</taxon>
        <taxon>Tracheophyta</taxon>
        <taxon>Spermatophyta</taxon>
        <taxon>Magnoliopsida</taxon>
        <taxon>eudicotyledons</taxon>
        <taxon>Gunneridae</taxon>
        <taxon>Pentapetalae</taxon>
        <taxon>rosids</taxon>
        <taxon>fabids</taxon>
        <taxon>Cucurbitales</taxon>
        <taxon>Cucurbitaceae</taxon>
        <taxon>Momordiceae</taxon>
        <taxon>Momordica</taxon>
    </lineage>
</organism>
<dbReference type="PANTHER" id="PTHR31672:SF13">
    <property type="entry name" value="F-BOX PROTEIN CPR30-LIKE"/>
    <property type="match status" value="1"/>
</dbReference>
<evidence type="ECO:0000313" key="4">
    <source>
        <dbReference type="RefSeq" id="XP_022158899.1"/>
    </source>
</evidence>
<dbReference type="RefSeq" id="XP_022158898.1">
    <property type="nucleotide sequence ID" value="XM_022303206.1"/>
</dbReference>
<dbReference type="PROSITE" id="PS50181">
    <property type="entry name" value="FBOX"/>
    <property type="match status" value="1"/>
</dbReference>
<dbReference type="InterPro" id="IPR036047">
    <property type="entry name" value="F-box-like_dom_sf"/>
</dbReference>
<dbReference type="GeneID" id="111025356"/>
<dbReference type="KEGG" id="mcha:111025356"/>
<dbReference type="InterPro" id="IPR050796">
    <property type="entry name" value="SCF_F-box_component"/>
</dbReference>
<dbReference type="PANTHER" id="PTHR31672">
    <property type="entry name" value="BNACNNG10540D PROTEIN"/>
    <property type="match status" value="1"/>
</dbReference>
<dbReference type="AlphaFoldDB" id="A0A6J1DX53"/>
<sequence>MSGCLPQEVLFNIFLKLSPKTLLLCSCVSKSWQSVVTSPIFIAAHLSRTSTLDKKCLLLRRCYGTGSTKKERYSLHFDTQTLDLYLELKFPFINWNENFKLVGICNGLVCLSGLDILLWNPSIQRVVALPRTSDITTICGAPDNYALGFGFDSRANDYKVVRLLYFEDKTLFNYKRSPKVELYEVRTGSWRVIGNKAPRCEIVQSEWRQAFVNGAVHWVAYRENSTGYRCFILRFDTVEEGFSIIALPECLVNHSPSDLKVAMLGGALSIMVCGWHCFDTYVSSVWVLQKYNVPESWTRLIILDPSQELGMVLGLGENGEMLMASKRGEVVLYEPENKLMKGLGIYGAEDSFCLDTYVESLALLNEGKGILEEAEVYN</sequence>
<evidence type="ECO:0000313" key="3">
    <source>
        <dbReference type="RefSeq" id="XP_022158898.1"/>
    </source>
</evidence>
<dbReference type="InterPro" id="IPR017451">
    <property type="entry name" value="F-box-assoc_interact_dom"/>
</dbReference>
<dbReference type="Pfam" id="PF00646">
    <property type="entry name" value="F-box"/>
    <property type="match status" value="1"/>
</dbReference>
<dbReference type="Proteomes" id="UP000504603">
    <property type="component" value="Unplaced"/>
</dbReference>
<dbReference type="NCBIfam" id="TIGR01640">
    <property type="entry name" value="F_box_assoc_1"/>
    <property type="match status" value="1"/>
</dbReference>
<gene>
    <name evidence="3 4 5" type="primary">LOC111025356</name>
</gene>
<name>A0A6J1DX53_MOMCH</name>
<proteinExistence type="predicted"/>
<dbReference type="OrthoDB" id="5314306at2759"/>
<evidence type="ECO:0000259" key="1">
    <source>
        <dbReference type="PROSITE" id="PS50181"/>
    </source>
</evidence>
<dbReference type="RefSeq" id="XP_022158900.1">
    <property type="nucleotide sequence ID" value="XM_022303208.1"/>
</dbReference>
<dbReference type="SMART" id="SM00256">
    <property type="entry name" value="FBOX"/>
    <property type="match status" value="1"/>
</dbReference>
<feature type="domain" description="F-box" evidence="1">
    <location>
        <begin position="1"/>
        <end position="49"/>
    </location>
</feature>
<protein>
    <submittedName>
        <fullName evidence="3 4">F-box protein CPR30-like</fullName>
    </submittedName>
</protein>
<accession>A0A6J1DX53</accession>
<evidence type="ECO:0000313" key="5">
    <source>
        <dbReference type="RefSeq" id="XP_022158900.1"/>
    </source>
</evidence>
<dbReference type="InterPro" id="IPR006527">
    <property type="entry name" value="F-box-assoc_dom_typ1"/>
</dbReference>
<dbReference type="Gene3D" id="1.20.1280.50">
    <property type="match status" value="1"/>
</dbReference>